<organism evidence="7 8">
    <name type="scientific">Seiridium unicorne</name>
    <dbReference type="NCBI Taxonomy" id="138068"/>
    <lineage>
        <taxon>Eukaryota</taxon>
        <taxon>Fungi</taxon>
        <taxon>Dikarya</taxon>
        <taxon>Ascomycota</taxon>
        <taxon>Pezizomycotina</taxon>
        <taxon>Sordariomycetes</taxon>
        <taxon>Xylariomycetidae</taxon>
        <taxon>Amphisphaeriales</taxon>
        <taxon>Sporocadaceae</taxon>
        <taxon>Seiridium</taxon>
    </lineage>
</organism>
<keyword evidence="3 6" id="KW-0812">Transmembrane</keyword>
<accession>A0ABR2V7I6</accession>
<feature type="transmembrane region" description="Helical" evidence="6">
    <location>
        <begin position="327"/>
        <end position="345"/>
    </location>
</feature>
<dbReference type="Gene3D" id="1.10.4160.10">
    <property type="entry name" value="Hydantoin permease"/>
    <property type="match status" value="1"/>
</dbReference>
<gene>
    <name evidence="7" type="ORF">SUNI508_04534</name>
</gene>
<dbReference type="InterPro" id="IPR001248">
    <property type="entry name" value="Pur-cyt_permease"/>
</dbReference>
<comment type="caution">
    <text evidence="7">The sequence shown here is derived from an EMBL/GenBank/DDBJ whole genome shotgun (WGS) entry which is preliminary data.</text>
</comment>
<feature type="transmembrane region" description="Helical" evidence="6">
    <location>
        <begin position="398"/>
        <end position="422"/>
    </location>
</feature>
<evidence type="ECO:0000256" key="3">
    <source>
        <dbReference type="ARBA" id="ARBA00022692"/>
    </source>
</evidence>
<comment type="similarity">
    <text evidence="2">Belongs to the purine-cytosine permease (2.A.39) family.</text>
</comment>
<dbReference type="InterPro" id="IPR045225">
    <property type="entry name" value="Uracil/uridine/allantoin_perm"/>
</dbReference>
<comment type="subcellular location">
    <subcellularLocation>
        <location evidence="1">Membrane</location>
        <topology evidence="1">Multi-pass membrane protein</topology>
    </subcellularLocation>
</comment>
<name>A0ABR2V7I6_9PEZI</name>
<feature type="transmembrane region" description="Helical" evidence="6">
    <location>
        <begin position="241"/>
        <end position="261"/>
    </location>
</feature>
<feature type="transmembrane region" description="Helical" evidence="6">
    <location>
        <begin position="42"/>
        <end position="62"/>
    </location>
</feature>
<feature type="transmembrane region" description="Helical" evidence="6">
    <location>
        <begin position="199"/>
        <end position="221"/>
    </location>
</feature>
<feature type="transmembrane region" description="Helical" evidence="6">
    <location>
        <begin position="172"/>
        <end position="190"/>
    </location>
</feature>
<evidence type="ECO:0000256" key="4">
    <source>
        <dbReference type="ARBA" id="ARBA00022989"/>
    </source>
</evidence>
<keyword evidence="4 6" id="KW-1133">Transmembrane helix</keyword>
<keyword evidence="8" id="KW-1185">Reference proteome</keyword>
<evidence type="ECO:0000313" key="8">
    <source>
        <dbReference type="Proteomes" id="UP001408356"/>
    </source>
</evidence>
<feature type="transmembrane region" description="Helical" evidence="6">
    <location>
        <begin position="282"/>
        <end position="307"/>
    </location>
</feature>
<sequence>MGKTIHKIREAAILKADESSHEEVSAWCNRDLIPLPPSRRTWGWFNFFGCWSVSSLTVATWQTPNTFLTQGLSVGQAMAIVIISRAICTIFAVLVAWCGLTWHIGFTVQNRHTWGMRGSFIPLLQRILLNFIWTAIQCWNGGKLASVCITAIWPSFAKIPNTLNANMPTTTYELIGFMVFWFISVPFLFIRPEKFKKPFFFSSVACGLAMVALMIWSLSVAKGVGPMFYQGQTVSSTSKWSVSWLMLSGINQAIGGKAAGMTNSSDFSRYAKSKRDYILGTLSVYWLVGVLVSLGGLVTTAAAQKIYGEVYWNPPDLLMVMMDHGQGSSAARAGVFFAALAFAFASMFENVCSNSVAGGIDLSGLFPKYINIRRGSLLTFLAAWIIQPWQLVNKAATFVSVLNSFSVFLAPIMGVMVCDYFLLRRQKIRFSSLFHQKGSNYWYWHGVNLRVIPCWIAGWAPTIKGLVATAGSIDSPRAVYELYYMAFFIGFFISFTFFYIVNLVAPPKHLGEFDEIDSYGTFTIQEASRLGVVPVDGTNNILHEDLKDAMVETQVAETSGRVFFRFRS</sequence>
<reference evidence="7 8" key="1">
    <citation type="journal article" date="2024" name="J. Plant Pathol.">
        <title>Sequence and assembly of the genome of Seiridium unicorne, isolate CBS 538.82, causal agent of cypress canker disease.</title>
        <authorList>
            <person name="Scali E."/>
            <person name="Rocca G.D."/>
            <person name="Danti R."/>
            <person name="Garbelotto M."/>
            <person name="Barberini S."/>
            <person name="Baroncelli R."/>
            <person name="Emiliani G."/>
        </authorList>
    </citation>
    <scope>NUCLEOTIDE SEQUENCE [LARGE SCALE GENOMIC DNA]</scope>
    <source>
        <strain evidence="7 8">BM-138-508</strain>
    </source>
</reference>
<evidence type="ECO:0000256" key="6">
    <source>
        <dbReference type="SAM" id="Phobius"/>
    </source>
</evidence>
<dbReference type="Pfam" id="PF02133">
    <property type="entry name" value="Transp_cyt_pur"/>
    <property type="match status" value="1"/>
</dbReference>
<dbReference type="PANTHER" id="PTHR30618:SF4">
    <property type="entry name" value="ALLANTOIN PERMEASE"/>
    <property type="match status" value="1"/>
</dbReference>
<feature type="transmembrane region" description="Helical" evidence="6">
    <location>
        <begin position="375"/>
        <end position="392"/>
    </location>
</feature>
<feature type="transmembrane region" description="Helical" evidence="6">
    <location>
        <begin position="442"/>
        <end position="462"/>
    </location>
</feature>
<evidence type="ECO:0000313" key="7">
    <source>
        <dbReference type="EMBL" id="KAK9422867.1"/>
    </source>
</evidence>
<protein>
    <recommendedName>
        <fullName evidence="9">Uracil permease</fullName>
    </recommendedName>
</protein>
<evidence type="ECO:0000256" key="1">
    <source>
        <dbReference type="ARBA" id="ARBA00004141"/>
    </source>
</evidence>
<evidence type="ECO:0000256" key="5">
    <source>
        <dbReference type="ARBA" id="ARBA00023136"/>
    </source>
</evidence>
<evidence type="ECO:0000256" key="2">
    <source>
        <dbReference type="ARBA" id="ARBA00008974"/>
    </source>
</evidence>
<proteinExistence type="inferred from homology"/>
<feature type="transmembrane region" description="Helical" evidence="6">
    <location>
        <begin position="82"/>
        <end position="106"/>
    </location>
</feature>
<feature type="transmembrane region" description="Helical" evidence="6">
    <location>
        <begin position="482"/>
        <end position="501"/>
    </location>
</feature>
<keyword evidence="5 6" id="KW-0472">Membrane</keyword>
<dbReference type="PANTHER" id="PTHR30618">
    <property type="entry name" value="NCS1 FAMILY PURINE/PYRIMIDINE TRANSPORTER"/>
    <property type="match status" value="1"/>
</dbReference>
<evidence type="ECO:0008006" key="9">
    <source>
        <dbReference type="Google" id="ProtNLM"/>
    </source>
</evidence>
<dbReference type="Proteomes" id="UP001408356">
    <property type="component" value="Unassembled WGS sequence"/>
</dbReference>
<dbReference type="EMBL" id="JARVKF010000101">
    <property type="protein sequence ID" value="KAK9422867.1"/>
    <property type="molecule type" value="Genomic_DNA"/>
</dbReference>
<dbReference type="CDD" id="cd11482">
    <property type="entry name" value="SLC-NCS1sbd_NRT1-like"/>
    <property type="match status" value="1"/>
</dbReference>